<keyword evidence="2" id="KW-1185">Reference proteome</keyword>
<dbReference type="RefSeq" id="WP_249334682.1">
    <property type="nucleotide sequence ID" value="NZ_JACRSY010000069.1"/>
</dbReference>
<reference evidence="1" key="1">
    <citation type="submission" date="2020-08" db="EMBL/GenBank/DDBJ databases">
        <title>Genome public.</title>
        <authorList>
            <person name="Liu C."/>
            <person name="Sun Q."/>
        </authorList>
    </citation>
    <scope>NUCLEOTIDE SEQUENCE</scope>
    <source>
        <strain evidence="1">NSJ-12</strain>
    </source>
</reference>
<dbReference type="AlphaFoldDB" id="A0A926ENR6"/>
<proteinExistence type="predicted"/>
<dbReference type="EMBL" id="JACRSY010000069">
    <property type="protein sequence ID" value="MBC8581652.1"/>
    <property type="molecule type" value="Genomic_DNA"/>
</dbReference>
<dbReference type="InterPro" id="IPR013324">
    <property type="entry name" value="RNA_pol_sigma_r3/r4-like"/>
</dbReference>
<accession>A0A926ENR6</accession>
<protein>
    <submittedName>
        <fullName evidence="1">Uncharacterized protein</fullName>
    </submittedName>
</protein>
<comment type="caution">
    <text evidence="1">The sequence shown here is derived from an EMBL/GenBank/DDBJ whole genome shotgun (WGS) entry which is preliminary data.</text>
</comment>
<gene>
    <name evidence="1" type="ORF">H8718_19420</name>
</gene>
<name>A0A926ENR6_9FIRM</name>
<evidence type="ECO:0000313" key="2">
    <source>
        <dbReference type="Proteomes" id="UP000655830"/>
    </source>
</evidence>
<dbReference type="SUPFAM" id="SSF88659">
    <property type="entry name" value="Sigma3 and sigma4 domains of RNA polymerase sigma factors"/>
    <property type="match status" value="1"/>
</dbReference>
<organism evidence="1 2">
    <name type="scientific">Zhenhengia yiwuensis</name>
    <dbReference type="NCBI Taxonomy" id="2763666"/>
    <lineage>
        <taxon>Bacteria</taxon>
        <taxon>Bacillati</taxon>
        <taxon>Bacillota</taxon>
        <taxon>Clostridia</taxon>
        <taxon>Lachnospirales</taxon>
        <taxon>Lachnospiraceae</taxon>
        <taxon>Zhenhengia</taxon>
    </lineage>
</organism>
<dbReference type="InterPro" id="IPR036388">
    <property type="entry name" value="WH-like_DNA-bd_sf"/>
</dbReference>
<sequence length="170" mass="19789">MESKSIKKIIAILESYNFMKARAAKIINTPHMNYDVKSMNYTSIRPSTPTNQIHSSVESVVIHEVGERKELQELVKGINNVDYALEQLDSIQREIITMRYIRGIAWGEIETCVPYSKRQCQRLANKGLRKMAGILYQEQYNNELPIYRYLQEMEKLSLKNDVAFMSHIVD</sequence>
<dbReference type="Gene3D" id="1.10.10.10">
    <property type="entry name" value="Winged helix-like DNA-binding domain superfamily/Winged helix DNA-binding domain"/>
    <property type="match status" value="1"/>
</dbReference>
<dbReference type="Proteomes" id="UP000655830">
    <property type="component" value="Unassembled WGS sequence"/>
</dbReference>
<evidence type="ECO:0000313" key="1">
    <source>
        <dbReference type="EMBL" id="MBC8581652.1"/>
    </source>
</evidence>